<keyword evidence="2" id="KW-1185">Reference proteome</keyword>
<protein>
    <submittedName>
        <fullName evidence="1">Uncharacterized protein</fullName>
    </submittedName>
</protein>
<organism evidence="1 2">
    <name type="scientific">Saccharospirillum mangrovi</name>
    <dbReference type="NCBI Taxonomy" id="2161747"/>
    <lineage>
        <taxon>Bacteria</taxon>
        <taxon>Pseudomonadati</taxon>
        <taxon>Pseudomonadota</taxon>
        <taxon>Gammaproteobacteria</taxon>
        <taxon>Oceanospirillales</taxon>
        <taxon>Saccharospirillaceae</taxon>
        <taxon>Saccharospirillum</taxon>
    </lineage>
</organism>
<evidence type="ECO:0000313" key="1">
    <source>
        <dbReference type="EMBL" id="MFC3852823.1"/>
    </source>
</evidence>
<accession>A0ABV7ZZQ0</accession>
<gene>
    <name evidence="1" type="ORF">ACFOOG_08260</name>
</gene>
<comment type="caution">
    <text evidence="1">The sequence shown here is derived from an EMBL/GenBank/DDBJ whole genome shotgun (WGS) entry which is preliminary data.</text>
</comment>
<proteinExistence type="predicted"/>
<dbReference type="EMBL" id="JBHRYR010000003">
    <property type="protein sequence ID" value="MFC3852823.1"/>
    <property type="molecule type" value="Genomic_DNA"/>
</dbReference>
<name>A0ABV7ZZQ0_9GAMM</name>
<sequence>MIGFSCRPRQNARQSELRFVSRAKIQDESFGKQQIWWLLVEPLAEIKAIEGEGQEASMSEHNDRVSCYFLLSLMEYSWFHSLTISIPVLLLTKEAQNRKA</sequence>
<dbReference type="RefSeq" id="WP_380695393.1">
    <property type="nucleotide sequence ID" value="NZ_JBHRYR010000003.1"/>
</dbReference>
<evidence type="ECO:0000313" key="2">
    <source>
        <dbReference type="Proteomes" id="UP001595617"/>
    </source>
</evidence>
<reference evidence="2" key="1">
    <citation type="journal article" date="2019" name="Int. J. Syst. Evol. Microbiol.">
        <title>The Global Catalogue of Microorganisms (GCM) 10K type strain sequencing project: providing services to taxonomists for standard genome sequencing and annotation.</title>
        <authorList>
            <consortium name="The Broad Institute Genomics Platform"/>
            <consortium name="The Broad Institute Genome Sequencing Center for Infectious Disease"/>
            <person name="Wu L."/>
            <person name="Ma J."/>
        </authorList>
    </citation>
    <scope>NUCLEOTIDE SEQUENCE [LARGE SCALE GENOMIC DNA]</scope>
    <source>
        <strain evidence="2">IBRC 10765</strain>
    </source>
</reference>
<dbReference type="Proteomes" id="UP001595617">
    <property type="component" value="Unassembled WGS sequence"/>
</dbReference>